<protein>
    <submittedName>
        <fullName evidence="2">Uncharacterized protein</fullName>
    </submittedName>
</protein>
<dbReference type="EMBL" id="LRTV01000001">
    <property type="protein sequence ID" value="RFD80396.1"/>
    <property type="molecule type" value="Genomic_DNA"/>
</dbReference>
<evidence type="ECO:0000256" key="1">
    <source>
        <dbReference type="SAM" id="Phobius"/>
    </source>
</evidence>
<reference evidence="2 3" key="1">
    <citation type="submission" date="2016-02" db="EMBL/GenBank/DDBJ databases">
        <authorList>
            <person name="Alioto T."/>
            <person name="Alioto T."/>
        </authorList>
    </citation>
    <scope>NUCLEOTIDE SEQUENCE [LARGE SCALE GENOMIC DNA]</scope>
    <source>
        <strain evidence="2 3">NR010</strain>
    </source>
</reference>
<dbReference type="AlphaFoldDB" id="A0A3E1J216"/>
<keyword evidence="1" id="KW-0472">Membrane</keyword>
<evidence type="ECO:0000313" key="3">
    <source>
        <dbReference type="Proteomes" id="UP000259221"/>
    </source>
</evidence>
<organism evidence="2 3">
    <name type="scientific">Gardnerella vaginalis</name>
    <dbReference type="NCBI Taxonomy" id="2702"/>
    <lineage>
        <taxon>Bacteria</taxon>
        <taxon>Bacillati</taxon>
        <taxon>Actinomycetota</taxon>
        <taxon>Actinomycetes</taxon>
        <taxon>Bifidobacteriales</taxon>
        <taxon>Bifidobacteriaceae</taxon>
        <taxon>Gardnerella</taxon>
    </lineage>
</organism>
<name>A0A3E1J216_GARVA</name>
<dbReference type="Proteomes" id="UP000259221">
    <property type="component" value="Unassembled WGS sequence"/>
</dbReference>
<comment type="caution">
    <text evidence="2">The sequence shown here is derived from an EMBL/GenBank/DDBJ whole genome shotgun (WGS) entry which is preliminary data.</text>
</comment>
<accession>A0A3E1J216</accession>
<keyword evidence="1" id="KW-1133">Transmembrane helix</keyword>
<gene>
    <name evidence="2" type="ORF">AXE77_02650</name>
</gene>
<feature type="transmembrane region" description="Helical" evidence="1">
    <location>
        <begin position="50"/>
        <end position="75"/>
    </location>
</feature>
<proteinExistence type="predicted"/>
<evidence type="ECO:0000313" key="2">
    <source>
        <dbReference type="EMBL" id="RFD80396.1"/>
    </source>
</evidence>
<sequence length="119" mass="13736">MLKLTNQQVLNVCRALMLKFTNQQAITVRRSITAKLHKHLREFFLRQMLLFWWFFGTFAGIFPVFVAVLVVFWNICGNFPGVCCCFGGFVEHLPEDCRTFVAVFIGGVRVVKSPEFLVE</sequence>
<keyword evidence="1" id="KW-0812">Transmembrane</keyword>